<dbReference type="EMBL" id="NFFZ01000004">
    <property type="protein sequence ID" value="OTI63114.1"/>
    <property type="molecule type" value="Genomic_DNA"/>
</dbReference>
<gene>
    <name evidence="2" type="ORF">CAZ10_09765</name>
</gene>
<feature type="transmembrane region" description="Helical" evidence="1">
    <location>
        <begin position="149"/>
        <end position="171"/>
    </location>
</feature>
<keyword evidence="1" id="KW-0812">Transmembrane</keyword>
<organism evidence="2 3">
    <name type="scientific">Pseudomonas aeruginosa</name>
    <dbReference type="NCBI Taxonomy" id="287"/>
    <lineage>
        <taxon>Bacteria</taxon>
        <taxon>Pseudomonadati</taxon>
        <taxon>Pseudomonadota</taxon>
        <taxon>Gammaproteobacteria</taxon>
        <taxon>Pseudomonadales</taxon>
        <taxon>Pseudomonadaceae</taxon>
        <taxon>Pseudomonas</taxon>
    </lineage>
</organism>
<feature type="transmembrane region" description="Helical" evidence="1">
    <location>
        <begin position="87"/>
        <end position="110"/>
    </location>
</feature>
<evidence type="ECO:0008006" key="4">
    <source>
        <dbReference type="Google" id="ProtNLM"/>
    </source>
</evidence>
<keyword evidence="1" id="KW-1133">Transmembrane helix</keyword>
<evidence type="ECO:0000313" key="3">
    <source>
        <dbReference type="Proteomes" id="UP000194857"/>
    </source>
</evidence>
<protein>
    <recommendedName>
        <fullName evidence="4">Transmembrane protein</fullName>
    </recommendedName>
</protein>
<name>A0A241XRR9_PSEAI</name>
<accession>A0A241XRR9</accession>
<evidence type="ECO:0000313" key="2">
    <source>
        <dbReference type="EMBL" id="OTI63114.1"/>
    </source>
</evidence>
<proteinExistence type="predicted"/>
<sequence length="267" mass="29096">MSNPESRTIGTSILPLRQFIQIKAHMCSYTGSPATDEDVEAFLSRNPDVTRRIVAFGEVSEEDLALIELRLRAEAGPSEAKSKEAELAWWAIAGFFTRIAAIATLASYAVGFLAVGPLELGDALVKYFTGSNYLPDGCNGAEAIVLPCWMTFVFSRLVGAFAWIFSFRVLIQFINRRIGVLEAGSEEAYEQAISLANKPQPVGNLVGVNNTKGGFLSSSESTIETTEGFHRVAGLAGGLKRGAPIYRVRNRLFIGDGTDQKCYWILD</sequence>
<comment type="caution">
    <text evidence="2">The sequence shown here is derived from an EMBL/GenBank/DDBJ whole genome shotgun (WGS) entry which is preliminary data.</text>
</comment>
<evidence type="ECO:0000256" key="1">
    <source>
        <dbReference type="SAM" id="Phobius"/>
    </source>
</evidence>
<dbReference type="RefSeq" id="WP_065327649.1">
    <property type="nucleotide sequence ID" value="NZ_NFFZ01000004.1"/>
</dbReference>
<keyword evidence="1" id="KW-0472">Membrane</keyword>
<reference evidence="2 3" key="1">
    <citation type="submission" date="2017-05" db="EMBL/GenBank/DDBJ databases">
        <authorList>
            <person name="Song R."/>
            <person name="Chenine A.L."/>
            <person name="Ruprecht R.M."/>
        </authorList>
    </citation>
    <scope>NUCLEOTIDE SEQUENCE [LARGE SCALE GENOMIC DNA]</scope>
    <source>
        <strain evidence="2 3">S567_C10_BS</strain>
    </source>
</reference>
<dbReference type="AlphaFoldDB" id="A0A241XRR9"/>
<dbReference type="Proteomes" id="UP000194857">
    <property type="component" value="Unassembled WGS sequence"/>
</dbReference>